<dbReference type="RefSeq" id="XP_073908908.1">
    <property type="nucleotide sequence ID" value="XM_074052807.1"/>
</dbReference>
<gene>
    <name evidence="2" type="primary">LOC141415735</name>
</gene>
<keyword evidence="1" id="KW-1185">Reference proteome</keyword>
<reference evidence="2" key="1">
    <citation type="submission" date="2025-08" db="UniProtKB">
        <authorList>
            <consortium name="RefSeq"/>
        </authorList>
    </citation>
    <scope>IDENTIFICATION</scope>
</reference>
<accession>A0AC58KVG1</accession>
<proteinExistence type="predicted"/>
<sequence>MAPGAMTLKRAQLLLLALGLGLASAQKTLQEVPVQPGFDAYKVEGRWLTIQLATSHTDLVSPTDPLRLSLHSIWTRDNGDVDFMLFWKGERRCTGINGTVHPTGLQGQYQGTFEGVSMHVCLVSTDYSNLILYVRFEDDKVTNLWVLLARQMFKDPTWLGKYWEYVEKFHLQRAPVFNMDGKCCLPALPRAGQEKGWGPVFLTWKPLATIATRSAQPTWPVPRYVTYGQTCARCFTCQSSCVPMGYSDKGTCCLHSIPRCGKEGWHR</sequence>
<name>A0AC58KVG1_CASCN</name>
<protein>
    <submittedName>
        <fullName evidence="2">Beta-lactoglobulin isoform X1</fullName>
    </submittedName>
</protein>
<evidence type="ECO:0000313" key="2">
    <source>
        <dbReference type="RefSeq" id="XP_073908908.1"/>
    </source>
</evidence>
<evidence type="ECO:0000313" key="1">
    <source>
        <dbReference type="Proteomes" id="UP001732720"/>
    </source>
</evidence>
<dbReference type="Proteomes" id="UP001732720">
    <property type="component" value="Chromosome 13"/>
</dbReference>
<organism evidence="1 2">
    <name type="scientific">Castor canadensis</name>
    <name type="common">American beaver</name>
    <dbReference type="NCBI Taxonomy" id="51338"/>
    <lineage>
        <taxon>Eukaryota</taxon>
        <taxon>Metazoa</taxon>
        <taxon>Chordata</taxon>
        <taxon>Craniata</taxon>
        <taxon>Vertebrata</taxon>
        <taxon>Euteleostomi</taxon>
        <taxon>Mammalia</taxon>
        <taxon>Eutheria</taxon>
        <taxon>Euarchontoglires</taxon>
        <taxon>Glires</taxon>
        <taxon>Rodentia</taxon>
        <taxon>Castorimorpha</taxon>
        <taxon>Castoridae</taxon>
        <taxon>Castor</taxon>
    </lineage>
</organism>